<dbReference type="SUPFAM" id="SSF55729">
    <property type="entry name" value="Acyl-CoA N-acyltransferases (Nat)"/>
    <property type="match status" value="1"/>
</dbReference>
<keyword evidence="3" id="KW-1185">Reference proteome</keyword>
<dbReference type="InterPro" id="IPR016181">
    <property type="entry name" value="Acyl_CoA_acyltransferase"/>
</dbReference>
<dbReference type="PANTHER" id="PTHR43233">
    <property type="entry name" value="FAMILY N-ACETYLTRANSFERASE, PUTATIVE (AFU_ORTHOLOGUE AFUA_6G03350)-RELATED"/>
    <property type="match status" value="1"/>
</dbReference>
<accession>A0ABN2ME53</accession>
<protein>
    <submittedName>
        <fullName evidence="2">GNAT family N-acetyltransferase</fullName>
    </submittedName>
</protein>
<dbReference type="PROSITE" id="PS51186">
    <property type="entry name" value="GNAT"/>
    <property type="match status" value="1"/>
</dbReference>
<dbReference type="RefSeq" id="WP_157425767.1">
    <property type="nucleotide sequence ID" value="NZ_BAAANK010000001.1"/>
</dbReference>
<dbReference type="EMBL" id="BAAANK010000001">
    <property type="protein sequence ID" value="GAA1823133.1"/>
    <property type="molecule type" value="Genomic_DNA"/>
</dbReference>
<dbReference type="PANTHER" id="PTHR43233:SF1">
    <property type="entry name" value="FAMILY N-ACETYLTRANSFERASE, PUTATIVE (AFU_ORTHOLOGUE AFUA_6G03350)-RELATED"/>
    <property type="match status" value="1"/>
</dbReference>
<dbReference type="InterPro" id="IPR000182">
    <property type="entry name" value="GNAT_dom"/>
</dbReference>
<dbReference type="CDD" id="cd04301">
    <property type="entry name" value="NAT_SF"/>
    <property type="match status" value="1"/>
</dbReference>
<dbReference type="InterPro" id="IPR053144">
    <property type="entry name" value="Acetyltransferase_Butenolide"/>
</dbReference>
<evidence type="ECO:0000313" key="3">
    <source>
        <dbReference type="Proteomes" id="UP001501746"/>
    </source>
</evidence>
<dbReference type="Proteomes" id="UP001501746">
    <property type="component" value="Unassembled WGS sequence"/>
</dbReference>
<organism evidence="2 3">
    <name type="scientific">Agromyces salentinus</name>
    <dbReference type="NCBI Taxonomy" id="269421"/>
    <lineage>
        <taxon>Bacteria</taxon>
        <taxon>Bacillati</taxon>
        <taxon>Actinomycetota</taxon>
        <taxon>Actinomycetes</taxon>
        <taxon>Micrococcales</taxon>
        <taxon>Microbacteriaceae</taxon>
        <taxon>Agromyces</taxon>
    </lineage>
</organism>
<evidence type="ECO:0000313" key="2">
    <source>
        <dbReference type="EMBL" id="GAA1823133.1"/>
    </source>
</evidence>
<dbReference type="Gene3D" id="3.40.630.30">
    <property type="match status" value="1"/>
</dbReference>
<dbReference type="Pfam" id="PF00583">
    <property type="entry name" value="Acetyltransf_1"/>
    <property type="match status" value="1"/>
</dbReference>
<evidence type="ECO:0000259" key="1">
    <source>
        <dbReference type="PROSITE" id="PS51186"/>
    </source>
</evidence>
<gene>
    <name evidence="2" type="ORF">GCM10009750_02030</name>
</gene>
<sequence>MQHGFRFSTDRDEIDRALVHRWLSIDAYWALGRPRERQDAAIDGSRNYGVFDEASGQQVAYARVITDGVTFAWLCDVYVHPSVRGRGVGVALIEGVVADLEPLGLRRTMLATADAHGLYERFGFEPLAEPARWMVRLAPTT</sequence>
<reference evidence="2 3" key="1">
    <citation type="journal article" date="2019" name="Int. J. Syst. Evol. Microbiol.">
        <title>The Global Catalogue of Microorganisms (GCM) 10K type strain sequencing project: providing services to taxonomists for standard genome sequencing and annotation.</title>
        <authorList>
            <consortium name="The Broad Institute Genomics Platform"/>
            <consortium name="The Broad Institute Genome Sequencing Center for Infectious Disease"/>
            <person name="Wu L."/>
            <person name="Ma J."/>
        </authorList>
    </citation>
    <scope>NUCLEOTIDE SEQUENCE [LARGE SCALE GENOMIC DNA]</scope>
    <source>
        <strain evidence="2 3">JCM 14323</strain>
    </source>
</reference>
<comment type="caution">
    <text evidence="2">The sequence shown here is derived from an EMBL/GenBank/DDBJ whole genome shotgun (WGS) entry which is preliminary data.</text>
</comment>
<name>A0ABN2ME53_9MICO</name>
<feature type="domain" description="N-acetyltransferase" evidence="1">
    <location>
        <begin position="9"/>
        <end position="139"/>
    </location>
</feature>
<proteinExistence type="predicted"/>